<reference evidence="1" key="1">
    <citation type="submission" date="2014-11" db="EMBL/GenBank/DDBJ databases">
        <authorList>
            <person name="Amaro Gonzalez C."/>
        </authorList>
    </citation>
    <scope>NUCLEOTIDE SEQUENCE</scope>
</reference>
<organism evidence="1">
    <name type="scientific">Anguilla anguilla</name>
    <name type="common">European freshwater eel</name>
    <name type="synonym">Muraena anguilla</name>
    <dbReference type="NCBI Taxonomy" id="7936"/>
    <lineage>
        <taxon>Eukaryota</taxon>
        <taxon>Metazoa</taxon>
        <taxon>Chordata</taxon>
        <taxon>Craniata</taxon>
        <taxon>Vertebrata</taxon>
        <taxon>Euteleostomi</taxon>
        <taxon>Actinopterygii</taxon>
        <taxon>Neopterygii</taxon>
        <taxon>Teleostei</taxon>
        <taxon>Anguilliformes</taxon>
        <taxon>Anguillidae</taxon>
        <taxon>Anguilla</taxon>
    </lineage>
</organism>
<name>A0A0E9THF6_ANGAN</name>
<protein>
    <submittedName>
        <fullName evidence="1">Uncharacterized protein</fullName>
    </submittedName>
</protein>
<sequence length="69" mass="7432">MDSITSARAHSLSGQHIPLSKRDTYIFDNIEARALVVGTPPALNGPLVSEYAGIIKGTLYRSDSVETVM</sequence>
<reference evidence="1" key="2">
    <citation type="journal article" date="2015" name="Fish Shellfish Immunol.">
        <title>Early steps in the European eel (Anguilla anguilla)-Vibrio vulnificus interaction in the gills: Role of the RtxA13 toxin.</title>
        <authorList>
            <person name="Callol A."/>
            <person name="Pajuelo D."/>
            <person name="Ebbesson L."/>
            <person name="Teles M."/>
            <person name="MacKenzie S."/>
            <person name="Amaro C."/>
        </authorList>
    </citation>
    <scope>NUCLEOTIDE SEQUENCE</scope>
</reference>
<dbReference type="AlphaFoldDB" id="A0A0E9THF6"/>
<proteinExistence type="predicted"/>
<dbReference type="EMBL" id="GBXM01055551">
    <property type="protein sequence ID" value="JAH53026.1"/>
    <property type="molecule type" value="Transcribed_RNA"/>
</dbReference>
<accession>A0A0E9THF6</accession>
<evidence type="ECO:0000313" key="1">
    <source>
        <dbReference type="EMBL" id="JAH53026.1"/>
    </source>
</evidence>